<feature type="non-terminal residue" evidence="1">
    <location>
        <position position="162"/>
    </location>
</feature>
<gene>
    <name evidence="1" type="ORF">QBC34DRAFT_273785</name>
</gene>
<dbReference type="AlphaFoldDB" id="A0AAV9GT94"/>
<evidence type="ECO:0000313" key="2">
    <source>
        <dbReference type="Proteomes" id="UP001321760"/>
    </source>
</evidence>
<protein>
    <recommendedName>
        <fullName evidence="3">Heterokaryon incompatibility domain-containing protein</fullName>
    </recommendedName>
</protein>
<dbReference type="Proteomes" id="UP001321760">
    <property type="component" value="Unassembled WGS sequence"/>
</dbReference>
<dbReference type="PANTHER" id="PTHR33112">
    <property type="entry name" value="DOMAIN PROTEIN, PUTATIVE-RELATED"/>
    <property type="match status" value="1"/>
</dbReference>
<evidence type="ECO:0000313" key="1">
    <source>
        <dbReference type="EMBL" id="KAK4451242.1"/>
    </source>
</evidence>
<dbReference type="PANTHER" id="PTHR33112:SF13">
    <property type="entry name" value="HETEROKARYON INCOMPATIBILITY DOMAIN-CONTAINING PROTEIN"/>
    <property type="match status" value="1"/>
</dbReference>
<reference evidence="1" key="2">
    <citation type="submission" date="2023-05" db="EMBL/GenBank/DDBJ databases">
        <authorList>
            <consortium name="Lawrence Berkeley National Laboratory"/>
            <person name="Steindorff A."/>
            <person name="Hensen N."/>
            <person name="Bonometti L."/>
            <person name="Westerberg I."/>
            <person name="Brannstrom I.O."/>
            <person name="Guillou S."/>
            <person name="Cros-Aarteil S."/>
            <person name="Calhoun S."/>
            <person name="Haridas S."/>
            <person name="Kuo A."/>
            <person name="Mondo S."/>
            <person name="Pangilinan J."/>
            <person name="Riley R."/>
            <person name="Labutti K."/>
            <person name="Andreopoulos B."/>
            <person name="Lipzen A."/>
            <person name="Chen C."/>
            <person name="Yanf M."/>
            <person name="Daum C."/>
            <person name="Ng V."/>
            <person name="Clum A."/>
            <person name="Ohm R."/>
            <person name="Martin F."/>
            <person name="Silar P."/>
            <person name="Natvig D."/>
            <person name="Lalanne C."/>
            <person name="Gautier V."/>
            <person name="Ament-Velasquez S.L."/>
            <person name="Kruys A."/>
            <person name="Hutchinson M.I."/>
            <person name="Powell A.J."/>
            <person name="Barry K."/>
            <person name="Miller A.N."/>
            <person name="Grigoriev I.V."/>
            <person name="Debuchy R."/>
            <person name="Gladieux P."/>
            <person name="Thoren M.H."/>
            <person name="Johannesson H."/>
        </authorList>
    </citation>
    <scope>NUCLEOTIDE SEQUENCE</scope>
    <source>
        <strain evidence="1">PSN243</strain>
    </source>
</reference>
<organism evidence="1 2">
    <name type="scientific">Podospora aff. communis PSN243</name>
    <dbReference type="NCBI Taxonomy" id="3040156"/>
    <lineage>
        <taxon>Eukaryota</taxon>
        <taxon>Fungi</taxon>
        <taxon>Dikarya</taxon>
        <taxon>Ascomycota</taxon>
        <taxon>Pezizomycotina</taxon>
        <taxon>Sordariomycetes</taxon>
        <taxon>Sordariomycetidae</taxon>
        <taxon>Sordariales</taxon>
        <taxon>Podosporaceae</taxon>
        <taxon>Podospora</taxon>
    </lineage>
</organism>
<evidence type="ECO:0008006" key="3">
    <source>
        <dbReference type="Google" id="ProtNLM"/>
    </source>
</evidence>
<name>A0AAV9GT94_9PEZI</name>
<reference evidence="1" key="1">
    <citation type="journal article" date="2023" name="Mol. Phylogenet. Evol.">
        <title>Genome-scale phylogeny and comparative genomics of the fungal order Sordariales.</title>
        <authorList>
            <person name="Hensen N."/>
            <person name="Bonometti L."/>
            <person name="Westerberg I."/>
            <person name="Brannstrom I.O."/>
            <person name="Guillou S."/>
            <person name="Cros-Aarteil S."/>
            <person name="Calhoun S."/>
            <person name="Haridas S."/>
            <person name="Kuo A."/>
            <person name="Mondo S."/>
            <person name="Pangilinan J."/>
            <person name="Riley R."/>
            <person name="LaButti K."/>
            <person name="Andreopoulos B."/>
            <person name="Lipzen A."/>
            <person name="Chen C."/>
            <person name="Yan M."/>
            <person name="Daum C."/>
            <person name="Ng V."/>
            <person name="Clum A."/>
            <person name="Steindorff A."/>
            <person name="Ohm R.A."/>
            <person name="Martin F."/>
            <person name="Silar P."/>
            <person name="Natvig D.O."/>
            <person name="Lalanne C."/>
            <person name="Gautier V."/>
            <person name="Ament-Velasquez S.L."/>
            <person name="Kruys A."/>
            <person name="Hutchinson M.I."/>
            <person name="Powell A.J."/>
            <person name="Barry K."/>
            <person name="Miller A.N."/>
            <person name="Grigoriev I.V."/>
            <person name="Debuchy R."/>
            <person name="Gladieux P."/>
            <person name="Hiltunen Thoren M."/>
            <person name="Johannesson H."/>
        </authorList>
    </citation>
    <scope>NUCLEOTIDE SEQUENCE</scope>
    <source>
        <strain evidence="1">PSN243</strain>
    </source>
</reference>
<keyword evidence="2" id="KW-1185">Reference proteome</keyword>
<comment type="caution">
    <text evidence="1">The sequence shown here is derived from an EMBL/GenBank/DDBJ whole genome shotgun (WGS) entry which is preliminary data.</text>
</comment>
<sequence length="162" mass="19029">PVMDRAWIFQERILSPRAVYFSERELIWDCQTSLRCQCRDPHQHPLSKYTTAAAEEARALCRAGFRRTADSSHSSKVWWTCITEYTKLKMSDPDDRLRAIQGIASHMQAEWKKGKYLAGLWEDTLAQDLCWFSSCWESLRPRPKNRRAPTWSWASTDSPVMW</sequence>
<dbReference type="EMBL" id="MU865929">
    <property type="protein sequence ID" value="KAK4451242.1"/>
    <property type="molecule type" value="Genomic_DNA"/>
</dbReference>
<feature type="non-terminal residue" evidence="1">
    <location>
        <position position="1"/>
    </location>
</feature>
<accession>A0AAV9GT94</accession>
<proteinExistence type="predicted"/>